<dbReference type="InterPro" id="IPR013783">
    <property type="entry name" value="Ig-like_fold"/>
</dbReference>
<reference evidence="2 3" key="1">
    <citation type="journal article" date="2018" name="Sci. Rep.">
        <title>Genomic signatures of local adaptation to the degree of environmental predictability in rotifers.</title>
        <authorList>
            <person name="Franch-Gras L."/>
            <person name="Hahn C."/>
            <person name="Garcia-Roger E.M."/>
            <person name="Carmona M.J."/>
            <person name="Serra M."/>
            <person name="Gomez A."/>
        </authorList>
    </citation>
    <scope>NUCLEOTIDE SEQUENCE [LARGE SCALE GENOMIC DNA]</scope>
    <source>
        <strain evidence="2">HYR1</strain>
    </source>
</reference>
<comment type="caution">
    <text evidence="2">The sequence shown here is derived from an EMBL/GenBank/DDBJ whole genome shotgun (WGS) entry which is preliminary data.</text>
</comment>
<protein>
    <submittedName>
        <fullName evidence="2">Fibronectin type 3 and ankyrin repeat domains 1</fullName>
    </submittedName>
</protein>
<keyword evidence="3" id="KW-1185">Reference proteome</keyword>
<dbReference type="InterPro" id="IPR003961">
    <property type="entry name" value="FN3_dom"/>
</dbReference>
<dbReference type="OrthoDB" id="9995210at2759"/>
<dbReference type="Proteomes" id="UP000276133">
    <property type="component" value="Unassembled WGS sequence"/>
</dbReference>
<dbReference type="SUPFAM" id="SSF49265">
    <property type="entry name" value="Fibronectin type III"/>
    <property type="match status" value="1"/>
</dbReference>
<evidence type="ECO:0000313" key="3">
    <source>
        <dbReference type="Proteomes" id="UP000276133"/>
    </source>
</evidence>
<dbReference type="CDD" id="cd00063">
    <property type="entry name" value="FN3"/>
    <property type="match status" value="1"/>
</dbReference>
<dbReference type="STRING" id="10195.A0A3M7TAN3"/>
<name>A0A3M7TAN3_BRAPC</name>
<dbReference type="EMBL" id="REGN01000011">
    <property type="protein sequence ID" value="RNA45164.1"/>
    <property type="molecule type" value="Genomic_DNA"/>
</dbReference>
<proteinExistence type="predicted"/>
<evidence type="ECO:0000313" key="2">
    <source>
        <dbReference type="EMBL" id="RNA45164.1"/>
    </source>
</evidence>
<evidence type="ECO:0000259" key="1">
    <source>
        <dbReference type="PROSITE" id="PS50853"/>
    </source>
</evidence>
<accession>A0A3M7TAN3</accession>
<feature type="domain" description="Fibronectin type-III" evidence="1">
    <location>
        <begin position="3"/>
        <end position="98"/>
    </location>
</feature>
<gene>
    <name evidence="2" type="ORF">BpHYR1_034886</name>
</gene>
<dbReference type="GO" id="GO:0042981">
    <property type="term" value="P:regulation of apoptotic process"/>
    <property type="evidence" value="ECO:0007669"/>
    <property type="project" value="TreeGrafter"/>
</dbReference>
<dbReference type="GO" id="GO:0005634">
    <property type="term" value="C:nucleus"/>
    <property type="evidence" value="ECO:0007669"/>
    <property type="project" value="TreeGrafter"/>
</dbReference>
<dbReference type="AlphaFoldDB" id="A0A3M7TAN3"/>
<dbReference type="Gene3D" id="2.60.40.10">
    <property type="entry name" value="Immunoglobulins"/>
    <property type="match status" value="1"/>
</dbReference>
<organism evidence="2 3">
    <name type="scientific">Brachionus plicatilis</name>
    <name type="common">Marine rotifer</name>
    <name type="synonym">Brachionus muelleri</name>
    <dbReference type="NCBI Taxonomy" id="10195"/>
    <lineage>
        <taxon>Eukaryota</taxon>
        <taxon>Metazoa</taxon>
        <taxon>Spiralia</taxon>
        <taxon>Gnathifera</taxon>
        <taxon>Rotifera</taxon>
        <taxon>Eurotatoria</taxon>
        <taxon>Monogononta</taxon>
        <taxon>Pseudotrocha</taxon>
        <taxon>Ploima</taxon>
        <taxon>Brachionidae</taxon>
        <taxon>Brachionus</taxon>
    </lineage>
</organism>
<dbReference type="PANTHER" id="PTHR24183:SF1">
    <property type="entry name" value="FIBRONECTIN TYPE 3 AND ANKYRIN REPEAT DOMAINS PROTEIN 1"/>
    <property type="match status" value="1"/>
</dbReference>
<dbReference type="PROSITE" id="PS50853">
    <property type="entry name" value="FN3"/>
    <property type="match status" value="1"/>
</dbReference>
<sequence length="150" mass="17215">MIRPDPPVVGKVTHVTIDLDWSHVKKDSPYARLKFIVQELSNNNKREWGIIYSGFSTNKTIEGLDPSTEYTFRLCVIGINNERSEYSPSVTVRTTKEPLNGEAFHKAIMLDRRSELEQMLQSSIGHRLLQIPDKFGNLPLMIAIIRNNFE</sequence>
<dbReference type="InterPro" id="IPR036116">
    <property type="entry name" value="FN3_sf"/>
</dbReference>
<dbReference type="PANTHER" id="PTHR24183">
    <property type="entry name" value="FIBRONECTIN TYPE 3 AND ANKYRIN REPEAT DOMAINS PROTEIN 1"/>
    <property type="match status" value="1"/>
</dbReference>